<organism evidence="11 12">
    <name type="scientific">Canna indica</name>
    <name type="common">Indian-shot</name>
    <dbReference type="NCBI Taxonomy" id="4628"/>
    <lineage>
        <taxon>Eukaryota</taxon>
        <taxon>Viridiplantae</taxon>
        <taxon>Streptophyta</taxon>
        <taxon>Embryophyta</taxon>
        <taxon>Tracheophyta</taxon>
        <taxon>Spermatophyta</taxon>
        <taxon>Magnoliopsida</taxon>
        <taxon>Liliopsida</taxon>
        <taxon>Zingiberales</taxon>
        <taxon>Cannaceae</taxon>
        <taxon>Canna</taxon>
    </lineage>
</organism>
<name>A0AAQ3L3E7_9LILI</name>
<gene>
    <name evidence="11" type="ORF">Cni_G26278</name>
</gene>
<protein>
    <recommendedName>
        <fullName evidence="13">Trichome birefringence-like N-terminal domain-containing protein</fullName>
    </recommendedName>
</protein>
<evidence type="ECO:0000256" key="8">
    <source>
        <dbReference type="SAM" id="Phobius"/>
    </source>
</evidence>
<evidence type="ECO:0000259" key="10">
    <source>
        <dbReference type="Pfam" id="PF14416"/>
    </source>
</evidence>
<dbReference type="PANTHER" id="PTHR32285">
    <property type="entry name" value="PROTEIN TRICHOME BIREFRINGENCE-LIKE 9-RELATED"/>
    <property type="match status" value="1"/>
</dbReference>
<evidence type="ECO:0008006" key="13">
    <source>
        <dbReference type="Google" id="ProtNLM"/>
    </source>
</evidence>
<evidence type="ECO:0000256" key="6">
    <source>
        <dbReference type="ARBA" id="ARBA00023034"/>
    </source>
</evidence>
<feature type="domain" description="Trichome birefringence-like C-terminal" evidence="9">
    <location>
        <begin position="125"/>
        <end position="412"/>
    </location>
</feature>
<keyword evidence="3 8" id="KW-0812">Transmembrane</keyword>
<evidence type="ECO:0000313" key="12">
    <source>
        <dbReference type="Proteomes" id="UP001327560"/>
    </source>
</evidence>
<dbReference type="PANTHER" id="PTHR32285:SF48">
    <property type="entry name" value="PROTEIN TRICHOME BIREFRINGENCE-LIKE 19"/>
    <property type="match status" value="1"/>
</dbReference>
<comment type="similarity">
    <text evidence="2">Belongs to the PC-esterase family. TBL subfamily.</text>
</comment>
<keyword evidence="6" id="KW-0333">Golgi apparatus</keyword>
<dbReference type="InterPro" id="IPR025846">
    <property type="entry name" value="TBL_N"/>
</dbReference>
<dbReference type="AlphaFoldDB" id="A0AAQ3L3E7"/>
<dbReference type="InterPro" id="IPR029962">
    <property type="entry name" value="TBL"/>
</dbReference>
<dbReference type="Pfam" id="PF14416">
    <property type="entry name" value="PMR5N"/>
    <property type="match status" value="1"/>
</dbReference>
<evidence type="ECO:0000256" key="2">
    <source>
        <dbReference type="ARBA" id="ARBA00007727"/>
    </source>
</evidence>
<evidence type="ECO:0000256" key="4">
    <source>
        <dbReference type="ARBA" id="ARBA00022968"/>
    </source>
</evidence>
<dbReference type="Proteomes" id="UP001327560">
    <property type="component" value="Chromosome 8"/>
</dbReference>
<dbReference type="InterPro" id="IPR026057">
    <property type="entry name" value="TBL_C"/>
</dbReference>
<keyword evidence="12" id="KW-1185">Reference proteome</keyword>
<comment type="subcellular location">
    <subcellularLocation>
        <location evidence="1">Golgi apparatus membrane</location>
        <topology evidence="1">Single-pass type II membrane protein</topology>
    </subcellularLocation>
</comment>
<dbReference type="EMBL" id="CP136897">
    <property type="protein sequence ID" value="WOL17486.1"/>
    <property type="molecule type" value="Genomic_DNA"/>
</dbReference>
<dbReference type="Pfam" id="PF13839">
    <property type="entry name" value="PC-Esterase"/>
    <property type="match status" value="1"/>
</dbReference>
<feature type="transmembrane region" description="Helical" evidence="8">
    <location>
        <begin position="24"/>
        <end position="46"/>
    </location>
</feature>
<evidence type="ECO:0000256" key="3">
    <source>
        <dbReference type="ARBA" id="ARBA00022692"/>
    </source>
</evidence>
<sequence length="430" mass="49838">MKAHSPELQTNGSRPFFLHITPKIVLILTITFLLLTVIPLCLFPLLTTSITWRSLFPSSSNDPIAALRGTKGSCDIFRGEWVPDRHAPYYNETCWAIHEHQNCMKFGRPDTGFMKWRWRPDGCELPIFNPAQFLELMRGKSLAFVGDSVGRNQMQSLICLLLKASYLVDASFIQDDRFRRFYFPDYNFTVATFWSPFLVRSNEADPIGPTLTGLFNLYFDEPDTNWTTKMTEFNYVIISVGHWFFRPAMFYKNHQLVGCQSCRTPNITDLPKYYGYRMAFRTAFQVFNNLTKFKGTVILRTFAPSHFENGMWNEGGNCKRQQPYQRSEARLEGINFEMYRAQMEEYNAAAREGRKKGVKFRLLDATEAMLLRPDGHPSQYGHLPSANVTLYNDCVHWCLPGPIDMWNDFLLQILKNEGSKSAMGRWFPIL</sequence>
<evidence type="ECO:0000256" key="1">
    <source>
        <dbReference type="ARBA" id="ARBA00004323"/>
    </source>
</evidence>
<dbReference type="GO" id="GO:0000139">
    <property type="term" value="C:Golgi membrane"/>
    <property type="evidence" value="ECO:0007669"/>
    <property type="project" value="UniProtKB-SubCell"/>
</dbReference>
<reference evidence="11 12" key="1">
    <citation type="submission" date="2023-10" db="EMBL/GenBank/DDBJ databases">
        <title>Chromosome-scale genome assembly provides insights into flower coloration mechanisms of Canna indica.</title>
        <authorList>
            <person name="Li C."/>
        </authorList>
    </citation>
    <scope>NUCLEOTIDE SEQUENCE [LARGE SCALE GENOMIC DNA]</scope>
    <source>
        <tissue evidence="11">Flower</tissue>
    </source>
</reference>
<feature type="domain" description="Trichome birefringence-like N-terminal" evidence="10">
    <location>
        <begin position="73"/>
        <end position="124"/>
    </location>
</feature>
<evidence type="ECO:0000259" key="9">
    <source>
        <dbReference type="Pfam" id="PF13839"/>
    </source>
</evidence>
<accession>A0AAQ3L3E7</accession>
<evidence type="ECO:0000256" key="7">
    <source>
        <dbReference type="ARBA" id="ARBA00023136"/>
    </source>
</evidence>
<keyword evidence="7 8" id="KW-0472">Membrane</keyword>
<keyword evidence="4" id="KW-0735">Signal-anchor</keyword>
<evidence type="ECO:0000256" key="5">
    <source>
        <dbReference type="ARBA" id="ARBA00022989"/>
    </source>
</evidence>
<keyword evidence="5 8" id="KW-1133">Transmembrane helix</keyword>
<evidence type="ECO:0000313" key="11">
    <source>
        <dbReference type="EMBL" id="WOL17486.1"/>
    </source>
</evidence>
<proteinExistence type="inferred from homology"/>
<dbReference type="GO" id="GO:1990538">
    <property type="term" value="F:xylan O-acetyltransferase activity"/>
    <property type="evidence" value="ECO:0007669"/>
    <property type="project" value="UniProtKB-ARBA"/>
</dbReference>